<evidence type="ECO:0000256" key="1">
    <source>
        <dbReference type="ARBA" id="ARBA00023125"/>
    </source>
</evidence>
<keyword evidence="1 2" id="KW-0238">DNA-binding</keyword>
<dbReference type="SUPFAM" id="SSF48498">
    <property type="entry name" value="Tetracyclin repressor-like, C-terminal domain"/>
    <property type="match status" value="1"/>
</dbReference>
<sequence length="218" mass="23683">MTDTVVVAAATTETESKPRVNRRQVAKARTRIKVLEAARNLFAERGYDAATIRDIAKGAGMSTGAVFANFQDKAELFEAVFSDEMAALSEAFTAGVAIEASTSARLAGGLAAGYHQVLDHLPLMQAMVARSWFQPEDSDKRVREFLAPVITTISEVLQAGIAKGELRQDADVALLSRMVWDIYLSNLRRAAFDNWGIEELTPHAAKQMDVVVAGQLAK</sequence>
<dbReference type="Gene3D" id="1.10.357.10">
    <property type="entry name" value="Tetracycline Repressor, domain 2"/>
    <property type="match status" value="1"/>
</dbReference>
<comment type="caution">
    <text evidence="4">The sequence shown here is derived from an EMBL/GenBank/DDBJ whole genome shotgun (WGS) entry which is preliminary data.</text>
</comment>
<dbReference type="PANTHER" id="PTHR30055">
    <property type="entry name" value="HTH-TYPE TRANSCRIPTIONAL REGULATOR RUTR"/>
    <property type="match status" value="1"/>
</dbReference>
<dbReference type="EMBL" id="BAAAEJ010000003">
    <property type="protein sequence ID" value="GAA0382205.1"/>
    <property type="molecule type" value="Genomic_DNA"/>
</dbReference>
<dbReference type="Proteomes" id="UP001500791">
    <property type="component" value="Unassembled WGS sequence"/>
</dbReference>
<protein>
    <submittedName>
        <fullName evidence="4">TetR/AcrR family transcriptional regulator</fullName>
    </submittedName>
</protein>
<dbReference type="PROSITE" id="PS50977">
    <property type="entry name" value="HTH_TETR_2"/>
    <property type="match status" value="1"/>
</dbReference>
<keyword evidence="5" id="KW-1185">Reference proteome</keyword>
<dbReference type="InterPro" id="IPR050109">
    <property type="entry name" value="HTH-type_TetR-like_transc_reg"/>
</dbReference>
<name>A0ABP3HYL2_9CAUL</name>
<evidence type="ECO:0000313" key="5">
    <source>
        <dbReference type="Proteomes" id="UP001500791"/>
    </source>
</evidence>
<dbReference type="SUPFAM" id="SSF46689">
    <property type="entry name" value="Homeodomain-like"/>
    <property type="match status" value="1"/>
</dbReference>
<dbReference type="Gene3D" id="1.10.10.60">
    <property type="entry name" value="Homeodomain-like"/>
    <property type="match status" value="1"/>
</dbReference>
<dbReference type="RefSeq" id="WP_167175264.1">
    <property type="nucleotide sequence ID" value="NZ_BAAAEJ010000003.1"/>
</dbReference>
<evidence type="ECO:0000313" key="4">
    <source>
        <dbReference type="EMBL" id="GAA0382205.1"/>
    </source>
</evidence>
<feature type="domain" description="HTH tetR-type" evidence="3">
    <location>
        <begin position="28"/>
        <end position="88"/>
    </location>
</feature>
<evidence type="ECO:0000259" key="3">
    <source>
        <dbReference type="PROSITE" id="PS50977"/>
    </source>
</evidence>
<organism evidence="4 5">
    <name type="scientific">Brevundimonas terrae</name>
    <dbReference type="NCBI Taxonomy" id="363631"/>
    <lineage>
        <taxon>Bacteria</taxon>
        <taxon>Pseudomonadati</taxon>
        <taxon>Pseudomonadota</taxon>
        <taxon>Alphaproteobacteria</taxon>
        <taxon>Caulobacterales</taxon>
        <taxon>Caulobacteraceae</taxon>
        <taxon>Brevundimonas</taxon>
    </lineage>
</organism>
<gene>
    <name evidence="4" type="ORF">GCM10009093_06460</name>
</gene>
<dbReference type="InterPro" id="IPR001647">
    <property type="entry name" value="HTH_TetR"/>
</dbReference>
<dbReference type="PRINTS" id="PR00455">
    <property type="entry name" value="HTHTETR"/>
</dbReference>
<dbReference type="InterPro" id="IPR036271">
    <property type="entry name" value="Tet_transcr_reg_TetR-rel_C_sf"/>
</dbReference>
<feature type="DNA-binding region" description="H-T-H motif" evidence="2">
    <location>
        <begin position="51"/>
        <end position="70"/>
    </location>
</feature>
<dbReference type="PANTHER" id="PTHR30055:SF226">
    <property type="entry name" value="HTH-TYPE TRANSCRIPTIONAL REGULATOR PKSA"/>
    <property type="match status" value="1"/>
</dbReference>
<evidence type="ECO:0000256" key="2">
    <source>
        <dbReference type="PROSITE-ProRule" id="PRU00335"/>
    </source>
</evidence>
<accession>A0ABP3HYL2</accession>
<reference evidence="5" key="1">
    <citation type="journal article" date="2019" name="Int. J. Syst. Evol. Microbiol.">
        <title>The Global Catalogue of Microorganisms (GCM) 10K type strain sequencing project: providing services to taxonomists for standard genome sequencing and annotation.</title>
        <authorList>
            <consortium name="The Broad Institute Genomics Platform"/>
            <consortium name="The Broad Institute Genome Sequencing Center for Infectious Disease"/>
            <person name="Wu L."/>
            <person name="Ma J."/>
        </authorList>
    </citation>
    <scope>NUCLEOTIDE SEQUENCE [LARGE SCALE GENOMIC DNA]</scope>
    <source>
        <strain evidence="5">JCM 13476</strain>
    </source>
</reference>
<dbReference type="Pfam" id="PF00440">
    <property type="entry name" value="TetR_N"/>
    <property type="match status" value="1"/>
</dbReference>
<proteinExistence type="predicted"/>
<dbReference type="InterPro" id="IPR009057">
    <property type="entry name" value="Homeodomain-like_sf"/>
</dbReference>